<evidence type="ECO:0000313" key="1">
    <source>
        <dbReference type="EMBL" id="MPN57475.1"/>
    </source>
</evidence>
<accession>A0A645J1A9</accession>
<organism evidence="1">
    <name type="scientific">bioreactor metagenome</name>
    <dbReference type="NCBI Taxonomy" id="1076179"/>
    <lineage>
        <taxon>unclassified sequences</taxon>
        <taxon>metagenomes</taxon>
        <taxon>ecological metagenomes</taxon>
    </lineage>
</organism>
<comment type="caution">
    <text evidence="1">The sequence shown here is derived from an EMBL/GenBank/DDBJ whole genome shotgun (WGS) entry which is preliminary data.</text>
</comment>
<name>A0A645J1A9_9ZZZZ</name>
<dbReference type="EMBL" id="VSSQ01129028">
    <property type="protein sequence ID" value="MPN57475.1"/>
    <property type="molecule type" value="Genomic_DNA"/>
</dbReference>
<dbReference type="AlphaFoldDB" id="A0A645J1A9"/>
<gene>
    <name evidence="1" type="ORF">SDC9_205169</name>
</gene>
<reference evidence="1" key="1">
    <citation type="submission" date="2019-08" db="EMBL/GenBank/DDBJ databases">
        <authorList>
            <person name="Kucharzyk K."/>
            <person name="Murdoch R.W."/>
            <person name="Higgins S."/>
            <person name="Loffler F."/>
        </authorList>
    </citation>
    <scope>NUCLEOTIDE SEQUENCE</scope>
</reference>
<protein>
    <submittedName>
        <fullName evidence="1">Uncharacterized protein</fullName>
    </submittedName>
</protein>
<sequence length="61" mass="6894">MTESNAIRYRLSVLQQDMRDNGIRILAEKAGDRPVDPSVYTGSLPGDVIKPYAFVGRWKLK</sequence>
<proteinExistence type="predicted"/>